<accession>A0A450V2H7</accession>
<reference evidence="1" key="1">
    <citation type="submission" date="2019-02" db="EMBL/GenBank/DDBJ databases">
        <authorList>
            <person name="Gruber-Vodicka R. H."/>
            <person name="Seah K. B. B."/>
        </authorList>
    </citation>
    <scope>NUCLEOTIDE SEQUENCE</scope>
    <source>
        <strain evidence="1">BECK_M6</strain>
    </source>
</reference>
<name>A0A450V2H7_9GAMM</name>
<gene>
    <name evidence="1" type="ORF">BECKLFY1418A_GA0070994_10926</name>
</gene>
<sequence length="65" mass="7443">MENFIQSVTRKPSTKRSKKFLTCHFERSEKSSASKKLRMHKISPYGRNDKGVVEMTMVLVPAMPG</sequence>
<protein>
    <submittedName>
        <fullName evidence="1">Uncharacterized protein</fullName>
    </submittedName>
</protein>
<evidence type="ECO:0000313" key="1">
    <source>
        <dbReference type="EMBL" id="VFJ99008.1"/>
    </source>
</evidence>
<organism evidence="1">
    <name type="scientific">Candidatus Kentrum sp. LFY</name>
    <dbReference type="NCBI Taxonomy" id="2126342"/>
    <lineage>
        <taxon>Bacteria</taxon>
        <taxon>Pseudomonadati</taxon>
        <taxon>Pseudomonadota</taxon>
        <taxon>Gammaproteobacteria</taxon>
        <taxon>Candidatus Kentrum</taxon>
    </lineage>
</organism>
<dbReference type="AlphaFoldDB" id="A0A450V2H7"/>
<dbReference type="EMBL" id="CAADFH010000092">
    <property type="protein sequence ID" value="VFJ99008.1"/>
    <property type="molecule type" value="Genomic_DNA"/>
</dbReference>
<proteinExistence type="predicted"/>